<dbReference type="AlphaFoldDB" id="A0A2X0LUH0"/>
<accession>A0A2X0LUH0</accession>
<feature type="region of interest" description="Disordered" evidence="1">
    <location>
        <begin position="1"/>
        <end position="23"/>
    </location>
</feature>
<proteinExistence type="predicted"/>
<dbReference type="EMBL" id="FQNC01000012">
    <property type="protein sequence ID" value="SGY14019.1"/>
    <property type="molecule type" value="Genomic_DNA"/>
</dbReference>
<feature type="compositionally biased region" description="Polar residues" evidence="1">
    <location>
        <begin position="1"/>
        <end position="13"/>
    </location>
</feature>
<dbReference type="Proteomes" id="UP000249464">
    <property type="component" value="Unassembled WGS sequence"/>
</dbReference>
<sequence>MLISEADSSSGSQPVAVDHPPPGWATCSGRQAQGREDNVPSSAAASCAFIAVLAFGPRGHSSTDSAVSRATFFPFAVTRDAVPQSPEPLFCRSALHFDTDLLWHVYVLRKPCFPAKSKCSTWNSLAYLIGYRIRCILYANLFAAVQALAERRACTSNGGRFHPAGSPGAHRRRFATSPYVMLSPSLGGPCGFDGGTAPRCARSIVWHSSRVFGPWTSSVTLDILGLPRADHLLEDAKAAVLSASTATATALSSSVTLGLEIRDSPAASMLPDAHCNTPRWSVHLSGDDKDHRTKVCRIDTGHSYQSLV</sequence>
<name>A0A2X0LUH0_9BASI</name>
<reference evidence="2 3" key="1">
    <citation type="submission" date="2016-11" db="EMBL/GenBank/DDBJ databases">
        <authorList>
            <person name="Jaros S."/>
            <person name="Januszkiewicz K."/>
            <person name="Wedrychowicz H."/>
        </authorList>
    </citation>
    <scope>NUCLEOTIDE SEQUENCE [LARGE SCALE GENOMIC DNA]</scope>
</reference>
<keyword evidence="3" id="KW-1185">Reference proteome</keyword>
<evidence type="ECO:0000256" key="1">
    <source>
        <dbReference type="SAM" id="MobiDB-lite"/>
    </source>
</evidence>
<organism evidence="2 3">
    <name type="scientific">Microbotryum silenes-dioicae</name>
    <dbReference type="NCBI Taxonomy" id="796604"/>
    <lineage>
        <taxon>Eukaryota</taxon>
        <taxon>Fungi</taxon>
        <taxon>Dikarya</taxon>
        <taxon>Basidiomycota</taxon>
        <taxon>Pucciniomycotina</taxon>
        <taxon>Microbotryomycetes</taxon>
        <taxon>Microbotryales</taxon>
        <taxon>Microbotryaceae</taxon>
        <taxon>Microbotryum</taxon>
    </lineage>
</organism>
<evidence type="ECO:0000313" key="2">
    <source>
        <dbReference type="EMBL" id="SGY14019.1"/>
    </source>
</evidence>
<gene>
    <name evidence="2" type="primary">BQ5605_C010g06029</name>
    <name evidence="2" type="ORF">BQ5605_C010G06029</name>
</gene>
<evidence type="ECO:0000313" key="3">
    <source>
        <dbReference type="Proteomes" id="UP000249464"/>
    </source>
</evidence>
<protein>
    <submittedName>
        <fullName evidence="2">BQ5605_C010g06029 protein</fullName>
    </submittedName>
</protein>